<reference evidence="3 4" key="1">
    <citation type="submission" date="2017-08" db="EMBL/GenBank/DDBJ databases">
        <title>Infants hospitalized years apart are colonized by the same room-sourced microbial strains.</title>
        <authorList>
            <person name="Brooks B."/>
            <person name="Olm M.R."/>
            <person name="Firek B.A."/>
            <person name="Baker R."/>
            <person name="Thomas B.C."/>
            <person name="Morowitz M.J."/>
            <person name="Banfield J.F."/>
        </authorList>
    </citation>
    <scope>NUCLEOTIDE SEQUENCE [LARGE SCALE GENOMIC DNA]</scope>
    <source>
        <strain evidence="3">S2_003_000_R2_11</strain>
    </source>
</reference>
<dbReference type="GO" id="GO:0005509">
    <property type="term" value="F:calcium ion binding"/>
    <property type="evidence" value="ECO:0007669"/>
    <property type="project" value="InterPro"/>
</dbReference>
<sequence>MTMENRIGGELVESTSASRAVDKVFKRALKTSDSQVDDATADILKTKALAAYESAKSIGFYLGDLNGDGRIDVEDLKAAAEKAGIAWDKIDPDLKTALVAGGVAGLGINFIPFIGQMLAIPAFATTTAYFYLVAKITKIRK</sequence>
<feature type="domain" description="EF-hand" evidence="2">
    <location>
        <begin position="64"/>
        <end position="86"/>
    </location>
</feature>
<keyword evidence="1" id="KW-0812">Transmembrane</keyword>
<comment type="caution">
    <text evidence="3">The sequence shown here is derived from an EMBL/GenBank/DDBJ whole genome shotgun (WGS) entry which is preliminary data.</text>
</comment>
<keyword evidence="1" id="KW-1133">Transmembrane helix</keyword>
<dbReference type="AlphaFoldDB" id="A0A2W5TYL5"/>
<dbReference type="PROSITE" id="PS00018">
    <property type="entry name" value="EF_HAND_1"/>
    <property type="match status" value="1"/>
</dbReference>
<dbReference type="Proteomes" id="UP000248975">
    <property type="component" value="Unassembled WGS sequence"/>
</dbReference>
<name>A0A2W5TYL5_CERSP</name>
<dbReference type="InterPro" id="IPR018247">
    <property type="entry name" value="EF_Hand_1_Ca_BS"/>
</dbReference>
<dbReference type="EMBL" id="QFQS01000005">
    <property type="protein sequence ID" value="PZQ95863.1"/>
    <property type="molecule type" value="Genomic_DNA"/>
</dbReference>
<organism evidence="3 4">
    <name type="scientific">Cereibacter sphaeroides</name>
    <name type="common">Rhodobacter sphaeroides</name>
    <dbReference type="NCBI Taxonomy" id="1063"/>
    <lineage>
        <taxon>Bacteria</taxon>
        <taxon>Pseudomonadati</taxon>
        <taxon>Pseudomonadota</taxon>
        <taxon>Alphaproteobacteria</taxon>
        <taxon>Rhodobacterales</taxon>
        <taxon>Paracoccaceae</taxon>
        <taxon>Cereibacter</taxon>
    </lineage>
</organism>
<protein>
    <recommendedName>
        <fullName evidence="2">EF-hand domain-containing protein</fullName>
    </recommendedName>
</protein>
<evidence type="ECO:0000256" key="1">
    <source>
        <dbReference type="SAM" id="Phobius"/>
    </source>
</evidence>
<gene>
    <name evidence="3" type="ORF">DI533_17640</name>
</gene>
<proteinExistence type="predicted"/>
<feature type="transmembrane region" description="Helical" evidence="1">
    <location>
        <begin position="113"/>
        <end position="134"/>
    </location>
</feature>
<keyword evidence="1" id="KW-0472">Membrane</keyword>
<evidence type="ECO:0000259" key="2">
    <source>
        <dbReference type="PROSITE" id="PS50222"/>
    </source>
</evidence>
<accession>A0A2W5TYL5</accession>
<evidence type="ECO:0000313" key="3">
    <source>
        <dbReference type="EMBL" id="PZQ95863.1"/>
    </source>
</evidence>
<evidence type="ECO:0000313" key="4">
    <source>
        <dbReference type="Proteomes" id="UP000248975"/>
    </source>
</evidence>
<dbReference type="PROSITE" id="PS50222">
    <property type="entry name" value="EF_HAND_2"/>
    <property type="match status" value="1"/>
</dbReference>
<dbReference type="InterPro" id="IPR002048">
    <property type="entry name" value="EF_hand_dom"/>
</dbReference>